<dbReference type="SUPFAM" id="SSF82171">
    <property type="entry name" value="DPP6 N-terminal domain-like"/>
    <property type="match status" value="1"/>
</dbReference>
<keyword evidence="2" id="KW-0732">Signal</keyword>
<evidence type="ECO:0000256" key="2">
    <source>
        <dbReference type="SAM" id="SignalP"/>
    </source>
</evidence>
<dbReference type="SUPFAM" id="SSF48452">
    <property type="entry name" value="TPR-like"/>
    <property type="match status" value="1"/>
</dbReference>
<dbReference type="CDD" id="cd07185">
    <property type="entry name" value="OmpA_C-like"/>
    <property type="match status" value="1"/>
</dbReference>
<dbReference type="InterPro" id="IPR036737">
    <property type="entry name" value="OmpA-like_sf"/>
</dbReference>
<keyword evidence="1" id="KW-0472">Membrane</keyword>
<feature type="domain" description="OmpA-like" evidence="3">
    <location>
        <begin position="540"/>
        <end position="655"/>
    </location>
</feature>
<dbReference type="PROSITE" id="PS51123">
    <property type="entry name" value="OMPA_2"/>
    <property type="match status" value="1"/>
</dbReference>
<dbReference type="InterPro" id="IPR011990">
    <property type="entry name" value="TPR-like_helical_dom_sf"/>
</dbReference>
<dbReference type="InterPro" id="IPR011042">
    <property type="entry name" value="6-blade_b-propeller_TolB-like"/>
</dbReference>
<dbReference type="Gene3D" id="1.25.40.10">
    <property type="entry name" value="Tetratricopeptide repeat domain"/>
    <property type="match status" value="1"/>
</dbReference>
<dbReference type="Pfam" id="PF00691">
    <property type="entry name" value="OmpA"/>
    <property type="match status" value="1"/>
</dbReference>
<dbReference type="EMBL" id="JAGHKO010000002">
    <property type="protein sequence ID" value="MBO9201221.1"/>
    <property type="molecule type" value="Genomic_DNA"/>
</dbReference>
<proteinExistence type="predicted"/>
<dbReference type="SUPFAM" id="SSF103088">
    <property type="entry name" value="OmpA-like"/>
    <property type="match status" value="1"/>
</dbReference>
<dbReference type="RefSeq" id="WP_209139284.1">
    <property type="nucleotide sequence ID" value="NZ_JAGHKO010000002.1"/>
</dbReference>
<evidence type="ECO:0000259" key="3">
    <source>
        <dbReference type="PROSITE" id="PS51123"/>
    </source>
</evidence>
<organism evidence="4 5">
    <name type="scientific">Niastella soli</name>
    <dbReference type="NCBI Taxonomy" id="2821487"/>
    <lineage>
        <taxon>Bacteria</taxon>
        <taxon>Pseudomonadati</taxon>
        <taxon>Bacteroidota</taxon>
        <taxon>Chitinophagia</taxon>
        <taxon>Chitinophagales</taxon>
        <taxon>Chitinophagaceae</taxon>
        <taxon>Niastella</taxon>
    </lineage>
</organism>
<feature type="signal peptide" evidence="2">
    <location>
        <begin position="1"/>
        <end position="20"/>
    </location>
</feature>
<reference evidence="4 5" key="1">
    <citation type="submission" date="2021-03" db="EMBL/GenBank/DDBJ databases">
        <title>Assistant Professor.</title>
        <authorList>
            <person name="Huq M.A."/>
        </authorList>
    </citation>
    <scope>NUCLEOTIDE SEQUENCE [LARGE SCALE GENOMIC DNA]</scope>
    <source>
        <strain evidence="4 5">MAH-29</strain>
    </source>
</reference>
<sequence>MIKHLLIIAGLGLSATAVQAQASNFKRVAEQFYAKGDYYSAAHYFEKYLSGKTPTHSGYNAYVVQKQGAALINHNDLGGLDGNLLYRMGDCYYNLNDFIHAEQWYKLCLQKDSTTHPLARYYYGICLRANGNYNIAQQELNRFMKENTEGDQFNKQAQQEIDNCVFIMQQLSNGPTGVKIERLDNVINKEGANYAASWLNNNTLAFTSTRAEGYTNALYTAAYQGEGNFGKVERLNVSAPKNTQQGTPAFTPDGSKMFFTGWMVKNGKKISAIYMSEQNDGRWSEPVLIDGKLTEQSFNSRQPQVTPDGKYLLFASDRSDGIGGFDIWYATLDAKGMPGQITNAGPAINTTGDEEAPFYHGPTQSLVFSSNGRTGMGGFDLYSSTGNFTGSWTVSLNLGYPVNSEKDDIYFVSRGKGLLEDAIFSTDRASLCCLELFSIHKNYHQVFTGIVLDCDSKKPLEGAIITAKDPRGTEVAMIKTQAGGRYTIETDAGIALQISGTQEEYQSGLLTAYPSKGDTVYAAELCLVKKPDPFKNKTEVTYQIVFELTTEIAKESYPYLDLIAGYLKGNPAVVLEIDVHTDGKGSVKSNEFLAKGRANACAEYLINAGVSPRQLKPVGFGECCPLEKETTPDGRDIPEAREKNRRVVFKMLNNGSTINNGTPIINGGTQNTN</sequence>
<dbReference type="Gene3D" id="2.120.10.30">
    <property type="entry name" value="TolB, C-terminal domain"/>
    <property type="match status" value="1"/>
</dbReference>
<dbReference type="PANTHER" id="PTHR30329:SF21">
    <property type="entry name" value="LIPOPROTEIN YIAD-RELATED"/>
    <property type="match status" value="1"/>
</dbReference>
<dbReference type="Pfam" id="PF07676">
    <property type="entry name" value="PD40"/>
    <property type="match status" value="4"/>
</dbReference>
<accession>A0ABS3YVN2</accession>
<keyword evidence="5" id="KW-1185">Reference proteome</keyword>
<comment type="caution">
    <text evidence="4">The sequence shown here is derived from an EMBL/GenBank/DDBJ whole genome shotgun (WGS) entry which is preliminary data.</text>
</comment>
<evidence type="ECO:0000313" key="4">
    <source>
        <dbReference type="EMBL" id="MBO9201221.1"/>
    </source>
</evidence>
<dbReference type="InterPro" id="IPR050330">
    <property type="entry name" value="Bact_OuterMem_StrucFunc"/>
</dbReference>
<dbReference type="Proteomes" id="UP000677244">
    <property type="component" value="Unassembled WGS sequence"/>
</dbReference>
<evidence type="ECO:0000313" key="5">
    <source>
        <dbReference type="Proteomes" id="UP000677244"/>
    </source>
</evidence>
<gene>
    <name evidence="4" type="ORF">J7I42_13155</name>
</gene>
<dbReference type="Gene3D" id="3.30.1330.60">
    <property type="entry name" value="OmpA-like domain"/>
    <property type="match status" value="1"/>
</dbReference>
<dbReference type="InterPro" id="IPR011659">
    <property type="entry name" value="WD40"/>
</dbReference>
<evidence type="ECO:0000256" key="1">
    <source>
        <dbReference type="PROSITE-ProRule" id="PRU00473"/>
    </source>
</evidence>
<name>A0ABS3YVN2_9BACT</name>
<feature type="chain" id="PRO_5045559333" evidence="2">
    <location>
        <begin position="21"/>
        <end position="673"/>
    </location>
</feature>
<dbReference type="PANTHER" id="PTHR30329">
    <property type="entry name" value="STATOR ELEMENT OF FLAGELLAR MOTOR COMPLEX"/>
    <property type="match status" value="1"/>
</dbReference>
<dbReference type="InterPro" id="IPR006665">
    <property type="entry name" value="OmpA-like"/>
</dbReference>
<protein>
    <submittedName>
        <fullName evidence="4">PD40 domain-containing protein</fullName>
    </submittedName>
</protein>